<organism evidence="1 2">
    <name type="scientific">Purpureocillium lilacinum</name>
    <name type="common">Paecilomyces lilacinus</name>
    <dbReference type="NCBI Taxonomy" id="33203"/>
    <lineage>
        <taxon>Eukaryota</taxon>
        <taxon>Fungi</taxon>
        <taxon>Dikarya</taxon>
        <taxon>Ascomycota</taxon>
        <taxon>Pezizomycotina</taxon>
        <taxon>Sordariomycetes</taxon>
        <taxon>Hypocreomycetidae</taxon>
        <taxon>Hypocreales</taxon>
        <taxon>Ophiocordycipitaceae</taxon>
        <taxon>Purpureocillium</taxon>
    </lineage>
</organism>
<dbReference type="AlphaFoldDB" id="A0A2U3E9H9"/>
<protein>
    <submittedName>
        <fullName evidence="1">Uncharacterized protein</fullName>
    </submittedName>
</protein>
<gene>
    <name evidence="1" type="ORF">PCL_12515</name>
</gene>
<dbReference type="EMBL" id="LCWV01000008">
    <property type="protein sequence ID" value="PWI71147.1"/>
    <property type="molecule type" value="Genomic_DNA"/>
</dbReference>
<comment type="caution">
    <text evidence="1">The sequence shown here is derived from an EMBL/GenBank/DDBJ whole genome shotgun (WGS) entry which is preliminary data.</text>
</comment>
<evidence type="ECO:0000313" key="2">
    <source>
        <dbReference type="Proteomes" id="UP000245956"/>
    </source>
</evidence>
<sequence length="150" mass="17443">MPPFKISQGELMALLARRQPGIHNRQLNDPRYPGPSESRRCETTTAYINMIQAETRALRENPYLYYSLFRSLTEQARAAVDRAVARFYYGDKAGADRIFLEFVRRNSTQEISEIGKMWLSLTVLQPSAEDYRTELLAFIRHEKIGLRKRA</sequence>
<accession>A0A2U3E9H9</accession>
<reference evidence="1 2" key="1">
    <citation type="journal article" date="2016" name="Front. Microbiol.">
        <title>Genome and transcriptome sequences reveal the specific parasitism of the nematophagous Purpureocillium lilacinum 36-1.</title>
        <authorList>
            <person name="Xie J."/>
            <person name="Li S."/>
            <person name="Mo C."/>
            <person name="Xiao X."/>
            <person name="Peng D."/>
            <person name="Wang G."/>
            <person name="Xiao Y."/>
        </authorList>
    </citation>
    <scope>NUCLEOTIDE SEQUENCE [LARGE SCALE GENOMIC DNA]</scope>
    <source>
        <strain evidence="1 2">36-1</strain>
    </source>
</reference>
<dbReference type="Proteomes" id="UP000245956">
    <property type="component" value="Unassembled WGS sequence"/>
</dbReference>
<evidence type="ECO:0000313" key="1">
    <source>
        <dbReference type="EMBL" id="PWI71147.1"/>
    </source>
</evidence>
<name>A0A2U3E9H9_PURLI</name>
<proteinExistence type="predicted"/>